<evidence type="ECO:0000313" key="4">
    <source>
        <dbReference type="Proteomes" id="UP000029392"/>
    </source>
</evidence>
<comment type="caution">
    <text evidence="3">The sequence shown here is derived from an EMBL/GenBank/DDBJ whole genome shotgun (WGS) entry which is preliminary data.</text>
</comment>
<dbReference type="InterPro" id="IPR000253">
    <property type="entry name" value="FHA_dom"/>
</dbReference>
<dbReference type="STRING" id="1384054.N790_00730"/>
<keyword evidence="1" id="KW-0472">Membrane</keyword>
<protein>
    <recommendedName>
        <fullName evidence="2">FHA domain-containing protein</fullName>
    </recommendedName>
</protein>
<keyword evidence="1" id="KW-1133">Transmembrane helix</keyword>
<dbReference type="Proteomes" id="UP000029392">
    <property type="component" value="Unassembled WGS sequence"/>
</dbReference>
<dbReference type="OrthoDB" id="9815482at2"/>
<gene>
    <name evidence="3" type="ORF">N790_00730</name>
</gene>
<evidence type="ECO:0000313" key="3">
    <source>
        <dbReference type="EMBL" id="KFN52327.1"/>
    </source>
</evidence>
<accession>A0A091BLB7</accession>
<feature type="domain" description="FHA" evidence="2">
    <location>
        <begin position="140"/>
        <end position="190"/>
    </location>
</feature>
<dbReference type="PATRIC" id="fig|1384054.3.peg.131"/>
<reference evidence="3 4" key="1">
    <citation type="submission" date="2013-09" db="EMBL/GenBank/DDBJ databases">
        <title>Genome sequencing of Arenimonas malthae.</title>
        <authorList>
            <person name="Chen F."/>
            <person name="Wang G."/>
        </authorList>
    </citation>
    <scope>NUCLEOTIDE SEQUENCE [LARGE SCALE GENOMIC DNA]</scope>
    <source>
        <strain evidence="3 4">CC-JY-1</strain>
    </source>
</reference>
<keyword evidence="1" id="KW-0812">Transmembrane</keyword>
<evidence type="ECO:0000259" key="2">
    <source>
        <dbReference type="PROSITE" id="PS50006"/>
    </source>
</evidence>
<dbReference type="CDD" id="cd00060">
    <property type="entry name" value="FHA"/>
    <property type="match status" value="2"/>
</dbReference>
<dbReference type="Gene3D" id="2.60.200.20">
    <property type="match status" value="2"/>
</dbReference>
<dbReference type="eggNOG" id="COG1716">
    <property type="taxonomic scope" value="Bacteria"/>
</dbReference>
<dbReference type="PROSITE" id="PS50006">
    <property type="entry name" value="FHA_DOMAIN"/>
    <property type="match status" value="1"/>
</dbReference>
<proteinExistence type="predicted"/>
<dbReference type="EMBL" id="AVCH01000001">
    <property type="protein sequence ID" value="KFN52327.1"/>
    <property type="molecule type" value="Genomic_DNA"/>
</dbReference>
<dbReference type="AlphaFoldDB" id="A0A091BLB7"/>
<name>A0A091BLB7_9GAMM</name>
<dbReference type="Pfam" id="PF16697">
    <property type="entry name" value="Yop-YscD_cpl"/>
    <property type="match status" value="1"/>
</dbReference>
<dbReference type="InterPro" id="IPR008984">
    <property type="entry name" value="SMAD_FHA_dom_sf"/>
</dbReference>
<dbReference type="SMART" id="SM00240">
    <property type="entry name" value="FHA"/>
    <property type="match status" value="1"/>
</dbReference>
<keyword evidence="4" id="KW-1185">Reference proteome</keyword>
<evidence type="ECO:0000256" key="1">
    <source>
        <dbReference type="SAM" id="Phobius"/>
    </source>
</evidence>
<sequence length="287" mass="29996">MQLTFPNGEHPNVPLQGEVAVGSRAGLRVSLPGSGLAAHHASFTSDRRGLWLRVPAGAPGVHLNARPVQRLAQLRPGDLVCLDKLRVVVRADDEPAIERRIPASAPAAMNEAQRVAAARVVLRGLSGQHFGRSYTLTEPRTLGRAPSADIRLDDPAVADRHAVVELHGDRVVLRAIGNGGESSLVNGVPVRDAVLSPGDQLVVEQHRFVLEAPGLPLRGQSGAGKPAASTHTQTLAAVNVPVARDPAPGPEPTAPVPPARDPGALWWLIAAATVLAAAMTALLVYAP</sequence>
<organism evidence="3 4">
    <name type="scientific">Arenimonas malthae CC-JY-1</name>
    <dbReference type="NCBI Taxonomy" id="1384054"/>
    <lineage>
        <taxon>Bacteria</taxon>
        <taxon>Pseudomonadati</taxon>
        <taxon>Pseudomonadota</taxon>
        <taxon>Gammaproteobacteria</taxon>
        <taxon>Lysobacterales</taxon>
        <taxon>Lysobacteraceae</taxon>
        <taxon>Arenimonas</taxon>
    </lineage>
</organism>
<feature type="transmembrane region" description="Helical" evidence="1">
    <location>
        <begin position="264"/>
        <end position="286"/>
    </location>
</feature>
<dbReference type="SUPFAM" id="SSF49879">
    <property type="entry name" value="SMAD/FHA domain"/>
    <property type="match status" value="2"/>
</dbReference>
<dbReference type="RefSeq" id="WP_043799562.1">
    <property type="nucleotide sequence ID" value="NZ_AVCH01000001.1"/>
</dbReference>
<dbReference type="InterPro" id="IPR032030">
    <property type="entry name" value="YscD_cytoplasmic_dom"/>
</dbReference>